<feature type="transmembrane region" description="Helical" evidence="1">
    <location>
        <begin position="94"/>
        <end position="111"/>
    </location>
</feature>
<dbReference type="RefSeq" id="WP_192508165.1">
    <property type="nucleotide sequence ID" value="NZ_AQGV01000012.1"/>
</dbReference>
<keyword evidence="1" id="KW-1133">Transmembrane helix</keyword>
<dbReference type="Pfam" id="PF10067">
    <property type="entry name" value="DUF2306"/>
    <property type="match status" value="1"/>
</dbReference>
<comment type="caution">
    <text evidence="2">The sequence shown here is derived from an EMBL/GenBank/DDBJ whole genome shotgun (WGS) entry which is preliminary data.</text>
</comment>
<dbReference type="Proteomes" id="UP000615755">
    <property type="component" value="Unassembled WGS sequence"/>
</dbReference>
<feature type="transmembrane region" description="Helical" evidence="1">
    <location>
        <begin position="123"/>
        <end position="142"/>
    </location>
</feature>
<feature type="transmembrane region" description="Helical" evidence="1">
    <location>
        <begin position="193"/>
        <end position="210"/>
    </location>
</feature>
<evidence type="ECO:0000313" key="2">
    <source>
        <dbReference type="EMBL" id="MBE0368960.1"/>
    </source>
</evidence>
<evidence type="ECO:0000256" key="1">
    <source>
        <dbReference type="SAM" id="Phobius"/>
    </source>
</evidence>
<accession>A0ABR9EFC6</accession>
<protein>
    <recommendedName>
        <fullName evidence="4">DUF2306 domain-containing protein</fullName>
    </recommendedName>
</protein>
<feature type="transmembrane region" description="Helical" evidence="1">
    <location>
        <begin position="39"/>
        <end position="56"/>
    </location>
</feature>
<feature type="transmembrane region" description="Helical" evidence="1">
    <location>
        <begin position="162"/>
        <end position="181"/>
    </location>
</feature>
<dbReference type="InterPro" id="IPR018750">
    <property type="entry name" value="DUF2306_membrane"/>
</dbReference>
<feature type="transmembrane region" description="Helical" evidence="1">
    <location>
        <begin position="6"/>
        <end position="27"/>
    </location>
</feature>
<gene>
    <name evidence="2" type="ORF">PAUR_a2703</name>
</gene>
<evidence type="ECO:0000313" key="3">
    <source>
        <dbReference type="Proteomes" id="UP000615755"/>
    </source>
</evidence>
<evidence type="ECO:0008006" key="4">
    <source>
        <dbReference type="Google" id="ProtNLM"/>
    </source>
</evidence>
<sequence>MFLSVMTLHILSGAMALLAGYAVILFPKGESSHKYLGRAYVGAILTLGITGTYIAILRDVPISIMNGLVLCYFVLSALNTVWQPVNRINVFDKALFVFALLLTVGFIWYSYQTTQVDDGKLGGFGIEAYLAFGSVVAFCTVADYHYIKLGGLRGRRKLVRHLWRMFFPLFMSTAAFFLGQARHLPEALQSIEFILLPVVFVILSAVYWVIKVMARKRSQAISWSQFDKE</sequence>
<proteinExistence type="predicted"/>
<name>A0ABR9EFC6_9GAMM</name>
<keyword evidence="1" id="KW-0472">Membrane</keyword>
<reference evidence="2 3" key="1">
    <citation type="submission" date="2015-03" db="EMBL/GenBank/DDBJ databases">
        <title>Genome sequence of Pseudoalteromonas aurantia.</title>
        <authorList>
            <person name="Xie B.-B."/>
            <person name="Rong J.-C."/>
            <person name="Qin Q.-L."/>
            <person name="Zhang Y.-Z."/>
        </authorList>
    </citation>
    <scope>NUCLEOTIDE SEQUENCE [LARGE SCALE GENOMIC DNA]</scope>
    <source>
        <strain evidence="2 3">208</strain>
    </source>
</reference>
<keyword evidence="3" id="KW-1185">Reference proteome</keyword>
<keyword evidence="1" id="KW-0812">Transmembrane</keyword>
<dbReference type="EMBL" id="AQGV01000012">
    <property type="protein sequence ID" value="MBE0368960.1"/>
    <property type="molecule type" value="Genomic_DNA"/>
</dbReference>
<feature type="transmembrane region" description="Helical" evidence="1">
    <location>
        <begin position="62"/>
        <end position="82"/>
    </location>
</feature>
<organism evidence="2 3">
    <name type="scientific">Pseudoalteromonas aurantia 208</name>
    <dbReference type="NCBI Taxonomy" id="1314867"/>
    <lineage>
        <taxon>Bacteria</taxon>
        <taxon>Pseudomonadati</taxon>
        <taxon>Pseudomonadota</taxon>
        <taxon>Gammaproteobacteria</taxon>
        <taxon>Alteromonadales</taxon>
        <taxon>Pseudoalteromonadaceae</taxon>
        <taxon>Pseudoalteromonas</taxon>
    </lineage>
</organism>